<accession>A0A382QRB5</accession>
<protein>
    <recommendedName>
        <fullName evidence="4">Short chain dehydrogenase</fullName>
    </recommendedName>
</protein>
<dbReference type="PANTHER" id="PTHR43639">
    <property type="entry name" value="OXIDOREDUCTASE, SHORT-CHAIN DEHYDROGENASE/REDUCTASE FAMILY (AFU_ORTHOLOGUE AFUA_5G02870)"/>
    <property type="match status" value="1"/>
</dbReference>
<evidence type="ECO:0000313" key="3">
    <source>
        <dbReference type="EMBL" id="SVC88069.1"/>
    </source>
</evidence>
<organism evidence="3">
    <name type="scientific">marine metagenome</name>
    <dbReference type="NCBI Taxonomy" id="408172"/>
    <lineage>
        <taxon>unclassified sequences</taxon>
        <taxon>metagenomes</taxon>
        <taxon>ecological metagenomes</taxon>
    </lineage>
</organism>
<dbReference type="GO" id="GO:0016491">
    <property type="term" value="F:oxidoreductase activity"/>
    <property type="evidence" value="ECO:0007669"/>
    <property type="project" value="UniProtKB-KW"/>
</dbReference>
<evidence type="ECO:0000256" key="2">
    <source>
        <dbReference type="ARBA" id="ARBA00023002"/>
    </source>
</evidence>
<dbReference type="PRINTS" id="PR00081">
    <property type="entry name" value="GDHRDH"/>
</dbReference>
<dbReference type="PANTHER" id="PTHR43639:SF1">
    <property type="entry name" value="SHORT-CHAIN DEHYDROGENASE_REDUCTASE FAMILY PROTEIN"/>
    <property type="match status" value="1"/>
</dbReference>
<evidence type="ECO:0000256" key="1">
    <source>
        <dbReference type="ARBA" id="ARBA00006484"/>
    </source>
</evidence>
<comment type="similarity">
    <text evidence="1">Belongs to the short-chain dehydrogenases/reductases (SDR) family.</text>
</comment>
<dbReference type="AlphaFoldDB" id="A0A382QRB5"/>
<dbReference type="InterPro" id="IPR036291">
    <property type="entry name" value="NAD(P)-bd_dom_sf"/>
</dbReference>
<feature type="non-terminal residue" evidence="3">
    <location>
        <position position="1"/>
    </location>
</feature>
<name>A0A382QRB5_9ZZZZ</name>
<proteinExistence type="inferred from homology"/>
<dbReference type="Pfam" id="PF00106">
    <property type="entry name" value="adh_short"/>
    <property type="match status" value="1"/>
</dbReference>
<sequence>WGVVVHHNRSKSAADEVVAEIENVGSRALSLAADLSNPSQTADLMVQAGDAFGGIDCLINNAALFEGDSIETLDRESWAAHLNVNLTAPLMLTQAFARQVSGNAKGNVINIIDQRVWNPTPHFISYTLSKAGLWTMTQTLALALAPRIRVNGIGPGPTLPSKRQTDSEFEEQWQGLPLGRRTALKDIVDAVNYILGAGAMTGQMIALDGGQHLNWAPTRLNQVTKE</sequence>
<gene>
    <name evidence="3" type="ORF">METZ01_LOCUS340923</name>
</gene>
<dbReference type="NCBIfam" id="NF006597">
    <property type="entry name" value="PRK09134.1"/>
    <property type="match status" value="1"/>
</dbReference>
<evidence type="ECO:0008006" key="4">
    <source>
        <dbReference type="Google" id="ProtNLM"/>
    </source>
</evidence>
<keyword evidence="2" id="KW-0560">Oxidoreductase</keyword>
<dbReference type="PRINTS" id="PR00080">
    <property type="entry name" value="SDRFAMILY"/>
</dbReference>
<dbReference type="EMBL" id="UINC01116372">
    <property type="protein sequence ID" value="SVC88069.1"/>
    <property type="molecule type" value="Genomic_DNA"/>
</dbReference>
<dbReference type="Gene3D" id="3.40.50.720">
    <property type="entry name" value="NAD(P)-binding Rossmann-like Domain"/>
    <property type="match status" value="1"/>
</dbReference>
<dbReference type="InterPro" id="IPR002347">
    <property type="entry name" value="SDR_fam"/>
</dbReference>
<dbReference type="SUPFAM" id="SSF51735">
    <property type="entry name" value="NAD(P)-binding Rossmann-fold domains"/>
    <property type="match status" value="1"/>
</dbReference>
<reference evidence="3" key="1">
    <citation type="submission" date="2018-05" db="EMBL/GenBank/DDBJ databases">
        <authorList>
            <person name="Lanie J.A."/>
            <person name="Ng W.-L."/>
            <person name="Kazmierczak K.M."/>
            <person name="Andrzejewski T.M."/>
            <person name="Davidsen T.M."/>
            <person name="Wayne K.J."/>
            <person name="Tettelin H."/>
            <person name="Glass J.I."/>
            <person name="Rusch D."/>
            <person name="Podicherti R."/>
            <person name="Tsui H.-C.T."/>
            <person name="Winkler M.E."/>
        </authorList>
    </citation>
    <scope>NUCLEOTIDE SEQUENCE</scope>
</reference>